<dbReference type="Proteomes" id="UP001245285">
    <property type="component" value="Unassembled WGS sequence"/>
</dbReference>
<keyword evidence="1" id="KW-0378">Hydrolase</keyword>
<protein>
    <submittedName>
        <fullName evidence="1">Alpha/beta hydrolase</fullName>
    </submittedName>
</protein>
<dbReference type="InterPro" id="IPR029058">
    <property type="entry name" value="AB_hydrolase_fold"/>
</dbReference>
<evidence type="ECO:0000313" key="2">
    <source>
        <dbReference type="Proteomes" id="UP001245285"/>
    </source>
</evidence>
<dbReference type="Gene3D" id="3.40.50.1820">
    <property type="entry name" value="alpha/beta hydrolase"/>
    <property type="match status" value="1"/>
</dbReference>
<gene>
    <name evidence="1" type="ORF">RM545_17365</name>
</gene>
<dbReference type="GO" id="GO:0016787">
    <property type="term" value="F:hydrolase activity"/>
    <property type="evidence" value="ECO:0007669"/>
    <property type="project" value="UniProtKB-KW"/>
</dbReference>
<dbReference type="EMBL" id="JAVRHO010000054">
    <property type="protein sequence ID" value="MDT0648460.1"/>
    <property type="molecule type" value="Genomic_DNA"/>
</dbReference>
<reference evidence="1 2" key="1">
    <citation type="submission" date="2023-09" db="EMBL/GenBank/DDBJ databases">
        <authorList>
            <person name="Rey-Velasco X."/>
        </authorList>
    </citation>
    <scope>NUCLEOTIDE SEQUENCE [LARGE SCALE GENOMIC DNA]</scope>
    <source>
        <strain evidence="1 2">F260</strain>
    </source>
</reference>
<sequence length="235" mass="27755">MSRREEILHVYLMPGMAANSAIFEHIKLPEDTFEVHHLEWLIPDRKESLKDYALRMNKFIEHDKPVLIGVSFGGVVVQEMSKYLDVQRLIIISSVKCRDELPNRMRFAAKTGIYRLIPTGLMNYVDHFEKLAIGDFAKKRARLYRQYLSVNNKIYLDWAIEHMVLWECEKADEKVVHIHGDKDIIFPIEHIGNCIKVKGGTHIMIINRFRWFNRYLPEIILTGKIYNKEKIEERS</sequence>
<dbReference type="SUPFAM" id="SSF53474">
    <property type="entry name" value="alpha/beta-Hydrolases"/>
    <property type="match status" value="1"/>
</dbReference>
<dbReference type="RefSeq" id="WP_311496548.1">
    <property type="nucleotide sequence ID" value="NZ_JAVRHO010000054.1"/>
</dbReference>
<proteinExistence type="predicted"/>
<organism evidence="1 2">
    <name type="scientific">Autumnicola lenta</name>
    <dbReference type="NCBI Taxonomy" id="3075593"/>
    <lineage>
        <taxon>Bacteria</taxon>
        <taxon>Pseudomonadati</taxon>
        <taxon>Bacteroidota</taxon>
        <taxon>Flavobacteriia</taxon>
        <taxon>Flavobacteriales</taxon>
        <taxon>Flavobacteriaceae</taxon>
        <taxon>Autumnicola</taxon>
    </lineage>
</organism>
<accession>A0ABU3CR80</accession>
<evidence type="ECO:0000313" key="1">
    <source>
        <dbReference type="EMBL" id="MDT0648460.1"/>
    </source>
</evidence>
<keyword evidence="2" id="KW-1185">Reference proteome</keyword>
<name>A0ABU3CR80_9FLAO</name>
<comment type="caution">
    <text evidence="1">The sequence shown here is derived from an EMBL/GenBank/DDBJ whole genome shotgun (WGS) entry which is preliminary data.</text>
</comment>